<dbReference type="EMBL" id="JAURUE010000001">
    <property type="protein sequence ID" value="MDP9612682.1"/>
    <property type="molecule type" value="Genomic_DNA"/>
</dbReference>
<evidence type="ECO:0000313" key="2">
    <source>
        <dbReference type="EMBL" id="MDP9612682.1"/>
    </source>
</evidence>
<reference evidence="2 3" key="1">
    <citation type="submission" date="2023-07" db="EMBL/GenBank/DDBJ databases">
        <title>Sequencing the genomes of 1000 actinobacteria strains.</title>
        <authorList>
            <person name="Klenk H.-P."/>
        </authorList>
    </citation>
    <scope>NUCLEOTIDE SEQUENCE [LARGE SCALE GENOMIC DNA]</scope>
    <source>
        <strain evidence="2 3">DSM 41600</strain>
    </source>
</reference>
<comment type="caution">
    <text evidence="2">The sequence shown here is derived from an EMBL/GenBank/DDBJ whole genome shotgun (WGS) entry which is preliminary data.</text>
</comment>
<evidence type="ECO:0000256" key="1">
    <source>
        <dbReference type="SAM" id="MobiDB-lite"/>
    </source>
</evidence>
<accession>A0ABT9KYX8</accession>
<feature type="compositionally biased region" description="Polar residues" evidence="1">
    <location>
        <begin position="32"/>
        <end position="48"/>
    </location>
</feature>
<protein>
    <submittedName>
        <fullName evidence="2">Uncharacterized protein</fullName>
    </submittedName>
</protein>
<sequence length="69" mass="7144">MRGEWAFDGGRGRGGRRGMTGAPRPGDGDQTGGATNTPRSGSLNDSLATGSFIGFAVPRWSVTSGWEKS</sequence>
<proteinExistence type="predicted"/>
<name>A0ABT9KYX8_9ACTN</name>
<keyword evidence="3" id="KW-1185">Reference proteome</keyword>
<gene>
    <name evidence="2" type="ORF">JOF35_004959</name>
</gene>
<dbReference type="Proteomes" id="UP001234880">
    <property type="component" value="Unassembled WGS sequence"/>
</dbReference>
<evidence type="ECO:0000313" key="3">
    <source>
        <dbReference type="Proteomes" id="UP001234880"/>
    </source>
</evidence>
<organism evidence="2 3">
    <name type="scientific">Streptomyces demainii</name>
    <dbReference type="NCBI Taxonomy" id="588122"/>
    <lineage>
        <taxon>Bacteria</taxon>
        <taxon>Bacillati</taxon>
        <taxon>Actinomycetota</taxon>
        <taxon>Actinomycetes</taxon>
        <taxon>Kitasatosporales</taxon>
        <taxon>Streptomycetaceae</taxon>
        <taxon>Streptomyces</taxon>
    </lineage>
</organism>
<feature type="region of interest" description="Disordered" evidence="1">
    <location>
        <begin position="1"/>
        <end position="48"/>
    </location>
</feature>